<dbReference type="OrthoDB" id="8538589at2"/>
<dbReference type="Gene3D" id="3.10.490.10">
    <property type="entry name" value="Gamma-glutamyl cyclotransferase-like"/>
    <property type="match status" value="1"/>
</dbReference>
<dbReference type="RefSeq" id="WP_089410225.1">
    <property type="nucleotide sequence ID" value="NZ_FZOU01000011.1"/>
</dbReference>
<name>A0A239MDS6_9BACT</name>
<dbReference type="Pfam" id="PF06094">
    <property type="entry name" value="GGACT"/>
    <property type="match status" value="1"/>
</dbReference>
<dbReference type="InterPro" id="IPR009288">
    <property type="entry name" value="AIG2-like_dom"/>
</dbReference>
<dbReference type="InterPro" id="IPR013024">
    <property type="entry name" value="GGCT-like"/>
</dbReference>
<dbReference type="Proteomes" id="UP000198356">
    <property type="component" value="Unassembled WGS sequence"/>
</dbReference>
<dbReference type="EMBL" id="FZOU01000011">
    <property type="protein sequence ID" value="SNT39989.1"/>
    <property type="molecule type" value="Genomic_DNA"/>
</dbReference>
<reference evidence="2 3" key="1">
    <citation type="submission" date="2017-06" db="EMBL/GenBank/DDBJ databases">
        <authorList>
            <person name="Kim H.J."/>
            <person name="Triplett B.A."/>
        </authorList>
    </citation>
    <scope>NUCLEOTIDE SEQUENCE [LARGE SCALE GENOMIC DNA]</scope>
    <source>
        <strain evidence="2 3">DSM 18704</strain>
    </source>
</reference>
<organism evidence="2 3">
    <name type="scientific">Granulicella rosea</name>
    <dbReference type="NCBI Taxonomy" id="474952"/>
    <lineage>
        <taxon>Bacteria</taxon>
        <taxon>Pseudomonadati</taxon>
        <taxon>Acidobacteriota</taxon>
        <taxon>Terriglobia</taxon>
        <taxon>Terriglobales</taxon>
        <taxon>Acidobacteriaceae</taxon>
        <taxon>Granulicella</taxon>
    </lineage>
</organism>
<dbReference type="SUPFAM" id="SSF110857">
    <property type="entry name" value="Gamma-glutamyl cyclotransferase-like"/>
    <property type="match status" value="1"/>
</dbReference>
<evidence type="ECO:0000313" key="2">
    <source>
        <dbReference type="EMBL" id="SNT39989.1"/>
    </source>
</evidence>
<accession>A0A239MDS6</accession>
<keyword evidence="2" id="KW-0808">Transferase</keyword>
<dbReference type="GO" id="GO:0016740">
    <property type="term" value="F:transferase activity"/>
    <property type="evidence" value="ECO:0007669"/>
    <property type="project" value="UniProtKB-KW"/>
</dbReference>
<dbReference type="AlphaFoldDB" id="A0A239MDS6"/>
<proteinExistence type="predicted"/>
<evidence type="ECO:0000259" key="1">
    <source>
        <dbReference type="Pfam" id="PF06094"/>
    </source>
</evidence>
<protein>
    <submittedName>
        <fullName evidence="2">Uncharacterized conserved protein YtfP, gamma-glutamylcyclotransferase (GGCT)/AIG2-like family</fullName>
    </submittedName>
</protein>
<keyword evidence="3" id="KW-1185">Reference proteome</keyword>
<evidence type="ECO:0000313" key="3">
    <source>
        <dbReference type="Proteomes" id="UP000198356"/>
    </source>
</evidence>
<feature type="domain" description="Gamma-glutamylcyclotransferase AIG2-like" evidence="1">
    <location>
        <begin position="5"/>
        <end position="114"/>
    </location>
</feature>
<dbReference type="CDD" id="cd06661">
    <property type="entry name" value="GGCT_like"/>
    <property type="match status" value="1"/>
</dbReference>
<gene>
    <name evidence="2" type="ORF">SAMN05421770_11156</name>
</gene>
<sequence length="117" mass="13123">MPELLFIYGTLHPDRAPAEIAHAARRLIPVSKGEIRGRRYELGAYPGVVLDEGGDDRVRGEVFLVPDAETLAQLDEYEDFHSELPAASLFLRVRTAVHLQDGSSLSCWIYVYNRQAP</sequence>
<dbReference type="InterPro" id="IPR036568">
    <property type="entry name" value="GGCT-like_sf"/>
</dbReference>